<reference evidence="2" key="1">
    <citation type="submission" date="2021-01" db="EMBL/GenBank/DDBJ databases">
        <title>Whole genome shotgun sequence of Virgisporangium aliadipatigenens NBRC 105644.</title>
        <authorList>
            <person name="Komaki H."/>
            <person name="Tamura T."/>
        </authorList>
    </citation>
    <scope>NUCLEOTIDE SEQUENCE</scope>
    <source>
        <strain evidence="2">NBRC 105644</strain>
    </source>
</reference>
<comment type="caution">
    <text evidence="2">The sequence shown here is derived from an EMBL/GenBank/DDBJ whole genome shotgun (WGS) entry which is preliminary data.</text>
</comment>
<dbReference type="Pfam" id="PF13302">
    <property type="entry name" value="Acetyltransf_3"/>
    <property type="match status" value="1"/>
</dbReference>
<evidence type="ECO:0000313" key="3">
    <source>
        <dbReference type="Proteomes" id="UP000619260"/>
    </source>
</evidence>
<dbReference type="GO" id="GO:0016747">
    <property type="term" value="F:acyltransferase activity, transferring groups other than amino-acyl groups"/>
    <property type="evidence" value="ECO:0007669"/>
    <property type="project" value="InterPro"/>
</dbReference>
<name>A0A8J3YTU9_9ACTN</name>
<dbReference type="AlphaFoldDB" id="A0A8J3YTU9"/>
<dbReference type="InterPro" id="IPR016181">
    <property type="entry name" value="Acyl_CoA_acyltransferase"/>
</dbReference>
<proteinExistence type="predicted"/>
<sequence>MPDGSHAGRVLPRDLTVHPVGPGDAELVRLFVNAERLAEIVRTGVLGHAGPDGALDLSLDQFVDAATGGALTTYVTYGPDGSPATFAFGGRADPHTLTGGCINAPGVRGGVGFATASLAAMVEREFADPTLERVAVSVYRWNTPSVRMLERLGFVAAPAGTVPVDPNAVDAEQSVVYVLHRAGWPGLAAFTARLHGPSAN</sequence>
<evidence type="ECO:0000259" key="1">
    <source>
        <dbReference type="Pfam" id="PF13302"/>
    </source>
</evidence>
<organism evidence="2 3">
    <name type="scientific">Virgisporangium aliadipatigenens</name>
    <dbReference type="NCBI Taxonomy" id="741659"/>
    <lineage>
        <taxon>Bacteria</taxon>
        <taxon>Bacillati</taxon>
        <taxon>Actinomycetota</taxon>
        <taxon>Actinomycetes</taxon>
        <taxon>Micromonosporales</taxon>
        <taxon>Micromonosporaceae</taxon>
        <taxon>Virgisporangium</taxon>
    </lineage>
</organism>
<dbReference type="EMBL" id="BOPF01000054">
    <property type="protein sequence ID" value="GIJ51784.1"/>
    <property type="molecule type" value="Genomic_DNA"/>
</dbReference>
<gene>
    <name evidence="2" type="ORF">Val02_86700</name>
</gene>
<dbReference type="Gene3D" id="3.40.630.30">
    <property type="match status" value="1"/>
</dbReference>
<protein>
    <recommendedName>
        <fullName evidence="1">N-acetyltransferase domain-containing protein</fullName>
    </recommendedName>
</protein>
<keyword evidence="3" id="KW-1185">Reference proteome</keyword>
<accession>A0A8J3YTU9</accession>
<dbReference type="SUPFAM" id="SSF55729">
    <property type="entry name" value="Acyl-CoA N-acyltransferases (Nat)"/>
    <property type="match status" value="1"/>
</dbReference>
<feature type="domain" description="N-acetyltransferase" evidence="1">
    <location>
        <begin position="105"/>
        <end position="155"/>
    </location>
</feature>
<evidence type="ECO:0000313" key="2">
    <source>
        <dbReference type="EMBL" id="GIJ51784.1"/>
    </source>
</evidence>
<dbReference type="InterPro" id="IPR000182">
    <property type="entry name" value="GNAT_dom"/>
</dbReference>
<dbReference type="Proteomes" id="UP000619260">
    <property type="component" value="Unassembled WGS sequence"/>
</dbReference>